<gene>
    <name evidence="9" type="primary">ifng.S</name>
    <name evidence="8" type="synonym">LOC108712369</name>
</gene>
<dbReference type="AlphaFoldDB" id="A0A1L8GUI6"/>
<evidence type="ECO:0000313" key="7">
    <source>
        <dbReference type="Proteomes" id="UP000186698"/>
    </source>
</evidence>
<proteinExistence type="inferred from homology"/>
<dbReference type="InterPro" id="IPR009079">
    <property type="entry name" value="4_helix_cytokine-like_core"/>
</dbReference>
<evidence type="ECO:0000256" key="1">
    <source>
        <dbReference type="ARBA" id="ARBA00004613"/>
    </source>
</evidence>
<dbReference type="Gene3D" id="1.20.1250.10">
    <property type="match status" value="1"/>
</dbReference>
<dbReference type="GO" id="GO:0005125">
    <property type="term" value="F:cytokine activity"/>
    <property type="evidence" value="ECO:0007669"/>
    <property type="project" value="UniProtKB-KW"/>
</dbReference>
<dbReference type="STRING" id="8355.A0A1L8GUI6"/>
<evidence type="ECO:0000313" key="9">
    <source>
        <dbReference type="Xenbase" id="XB-GENE-17334391"/>
    </source>
</evidence>
<feature type="compositionally biased region" description="Basic and acidic residues" evidence="6">
    <location>
        <begin position="164"/>
        <end position="173"/>
    </location>
</feature>
<dbReference type="Pfam" id="PF00714">
    <property type="entry name" value="IFN-gamma"/>
    <property type="match status" value="1"/>
</dbReference>
<dbReference type="SUPFAM" id="SSF47266">
    <property type="entry name" value="4-helical cytokines"/>
    <property type="match status" value="1"/>
</dbReference>
<name>A0A1L8GUI6_XENLA</name>
<evidence type="ECO:0000256" key="5">
    <source>
        <dbReference type="ARBA" id="ARBA00023180"/>
    </source>
</evidence>
<comment type="subcellular location">
    <subcellularLocation>
        <location evidence="1">Secreted</location>
    </subcellularLocation>
</comment>
<feature type="compositionally biased region" description="Basic residues" evidence="6">
    <location>
        <begin position="174"/>
        <end position="183"/>
    </location>
</feature>
<dbReference type="KEGG" id="xla:108712369"/>
<organism evidence="7 8">
    <name type="scientific">Xenopus laevis</name>
    <name type="common">African clawed frog</name>
    <dbReference type="NCBI Taxonomy" id="8355"/>
    <lineage>
        <taxon>Eukaryota</taxon>
        <taxon>Metazoa</taxon>
        <taxon>Chordata</taxon>
        <taxon>Craniata</taxon>
        <taxon>Vertebrata</taxon>
        <taxon>Euteleostomi</taxon>
        <taxon>Amphibia</taxon>
        <taxon>Batrachia</taxon>
        <taxon>Anura</taxon>
        <taxon>Pipoidea</taxon>
        <taxon>Pipidae</taxon>
        <taxon>Xenopodinae</taxon>
        <taxon>Xenopus</taxon>
        <taxon>Xenopus</taxon>
    </lineage>
</organism>
<dbReference type="GO" id="GO:0005133">
    <property type="term" value="F:type II interferon receptor binding"/>
    <property type="evidence" value="ECO:0007669"/>
    <property type="project" value="InterPro"/>
</dbReference>
<reference evidence="7" key="1">
    <citation type="submission" date="2024-06" db="UniProtKB">
        <authorList>
            <consortium name="RefSeq"/>
        </authorList>
    </citation>
    <scope>NUCLEOTIDE SEQUENCE [LARGE SCALE GENOMIC DNA]</scope>
    <source>
        <strain evidence="7">J_2021</strain>
    </source>
</reference>
<comment type="similarity">
    <text evidence="2">Belongs to the type II (or gamma) interferon family.</text>
</comment>
<dbReference type="PaxDb" id="8355-A0A1L8GUI6"/>
<dbReference type="CTD" id="108712369"/>
<protein>
    <submittedName>
        <fullName evidence="8">Interferon gamma</fullName>
    </submittedName>
</protein>
<evidence type="ECO:0000256" key="6">
    <source>
        <dbReference type="SAM" id="MobiDB-lite"/>
    </source>
</evidence>
<accession>A0A1L8GUI6</accession>
<dbReference type="PANTHER" id="PTHR11419">
    <property type="entry name" value="INTERFERON GAMMA"/>
    <property type="match status" value="1"/>
</dbReference>
<dbReference type="GeneID" id="108712369"/>
<dbReference type="AGR" id="Xenbase:XB-GENE-17334391"/>
<dbReference type="Proteomes" id="UP000186698">
    <property type="component" value="Chromosome 3S"/>
</dbReference>
<evidence type="ECO:0000256" key="3">
    <source>
        <dbReference type="ARBA" id="ARBA00022514"/>
    </source>
</evidence>
<dbReference type="GO" id="GO:0006955">
    <property type="term" value="P:immune response"/>
    <property type="evidence" value="ECO:0007669"/>
    <property type="project" value="InterPro"/>
</dbReference>
<reference evidence="8" key="2">
    <citation type="submission" date="2025-08" db="UniProtKB">
        <authorList>
            <consortium name="RefSeq"/>
        </authorList>
    </citation>
    <scope>IDENTIFICATION</scope>
    <source>
        <strain evidence="8">J_2021</strain>
        <tissue evidence="8">Erythrocytes</tissue>
    </source>
</reference>
<feature type="region of interest" description="Disordered" evidence="6">
    <location>
        <begin position="164"/>
        <end position="183"/>
    </location>
</feature>
<evidence type="ECO:0000313" key="8">
    <source>
        <dbReference type="RefSeq" id="XP_018110090.1"/>
    </source>
</evidence>
<keyword evidence="7" id="KW-1185">Reference proteome</keyword>
<sequence>MRQSYRLLCLSVIIYFVGHISGFSVNLKDASIATEEMRKHFKSIDHEGDNNGLVFQKFFDSWKEEGEKKILLSQIVPVYLKIIDAISKMNLKNEELQPSIRNLKMMLNTIYDDLLKQTDLKLRGLNGLKTIQVEDVKTQHAAIKELFMVLRELSVMEDTKNQEVKKQKRDFQRKDRRRRYNTI</sequence>
<keyword evidence="3" id="KW-0202">Cytokine</keyword>
<dbReference type="Bgee" id="108712369">
    <property type="expression patterns" value="Expressed in spleen"/>
</dbReference>
<keyword evidence="4" id="KW-0964">Secreted</keyword>
<dbReference type="RefSeq" id="XP_018110090.1">
    <property type="nucleotide sequence ID" value="XM_018254601.2"/>
</dbReference>
<keyword evidence="5" id="KW-0325">Glycoprotein</keyword>
<dbReference type="SMR" id="A0A1L8GUI6"/>
<dbReference type="InterPro" id="IPR002069">
    <property type="entry name" value="Interferon_gamma"/>
</dbReference>
<dbReference type="Xenbase" id="XB-GENE-17334391">
    <property type="gene designation" value="ifng.S"/>
</dbReference>
<evidence type="ECO:0000256" key="2">
    <source>
        <dbReference type="ARBA" id="ARBA00007566"/>
    </source>
</evidence>
<dbReference type="PANTHER" id="PTHR11419:SF0">
    <property type="entry name" value="INTERFERON GAMMA"/>
    <property type="match status" value="1"/>
</dbReference>
<dbReference type="GO" id="GO:0005615">
    <property type="term" value="C:extracellular space"/>
    <property type="evidence" value="ECO:0007669"/>
    <property type="project" value="UniProtKB-KW"/>
</dbReference>
<dbReference type="OrthoDB" id="9937106at2759"/>
<evidence type="ECO:0000256" key="4">
    <source>
        <dbReference type="ARBA" id="ARBA00022525"/>
    </source>
</evidence>